<dbReference type="EMBL" id="GBRH01229805">
    <property type="protein sequence ID" value="JAD68090.1"/>
    <property type="molecule type" value="Transcribed_RNA"/>
</dbReference>
<evidence type="ECO:0000256" key="1">
    <source>
        <dbReference type="SAM" id="Phobius"/>
    </source>
</evidence>
<accession>A0A0A9C405</accession>
<dbReference type="AlphaFoldDB" id="A0A0A9C405"/>
<protein>
    <submittedName>
        <fullName evidence="2">Uncharacterized protein</fullName>
    </submittedName>
</protein>
<proteinExistence type="predicted"/>
<evidence type="ECO:0000313" key="2">
    <source>
        <dbReference type="EMBL" id="JAD68090.1"/>
    </source>
</evidence>
<organism evidence="2">
    <name type="scientific">Arundo donax</name>
    <name type="common">Giant reed</name>
    <name type="synonym">Donax arundinaceus</name>
    <dbReference type="NCBI Taxonomy" id="35708"/>
    <lineage>
        <taxon>Eukaryota</taxon>
        <taxon>Viridiplantae</taxon>
        <taxon>Streptophyta</taxon>
        <taxon>Embryophyta</taxon>
        <taxon>Tracheophyta</taxon>
        <taxon>Spermatophyta</taxon>
        <taxon>Magnoliopsida</taxon>
        <taxon>Liliopsida</taxon>
        <taxon>Poales</taxon>
        <taxon>Poaceae</taxon>
        <taxon>PACMAD clade</taxon>
        <taxon>Arundinoideae</taxon>
        <taxon>Arundineae</taxon>
        <taxon>Arundo</taxon>
    </lineage>
</organism>
<feature type="transmembrane region" description="Helical" evidence="1">
    <location>
        <begin position="12"/>
        <end position="39"/>
    </location>
</feature>
<sequence length="66" mass="8094">MNSYNIKKNVRYAFIYSNIEIILTVEYLRIILVCLQYLFEFYLFQWPRSNLEVLPLVIYKLPVFSH</sequence>
<reference evidence="2" key="1">
    <citation type="submission" date="2014-09" db="EMBL/GenBank/DDBJ databases">
        <authorList>
            <person name="Magalhaes I.L.F."/>
            <person name="Oliveira U."/>
            <person name="Santos F.R."/>
            <person name="Vidigal T.H.D.A."/>
            <person name="Brescovit A.D."/>
            <person name="Santos A.J."/>
        </authorList>
    </citation>
    <scope>NUCLEOTIDE SEQUENCE</scope>
    <source>
        <tissue evidence="2">Shoot tissue taken approximately 20 cm above the soil surface</tissue>
    </source>
</reference>
<reference evidence="2" key="2">
    <citation type="journal article" date="2015" name="Data Brief">
        <title>Shoot transcriptome of the giant reed, Arundo donax.</title>
        <authorList>
            <person name="Barrero R.A."/>
            <person name="Guerrero F.D."/>
            <person name="Moolhuijzen P."/>
            <person name="Goolsby J.A."/>
            <person name="Tidwell J."/>
            <person name="Bellgard S.E."/>
            <person name="Bellgard M.I."/>
        </authorList>
    </citation>
    <scope>NUCLEOTIDE SEQUENCE</scope>
    <source>
        <tissue evidence="2">Shoot tissue taken approximately 20 cm above the soil surface</tissue>
    </source>
</reference>
<name>A0A0A9C405_ARUDO</name>
<keyword evidence="1" id="KW-1133">Transmembrane helix</keyword>
<keyword evidence="1" id="KW-0472">Membrane</keyword>
<keyword evidence="1" id="KW-0812">Transmembrane</keyword>